<evidence type="ECO:0000259" key="7">
    <source>
        <dbReference type="Pfam" id="PF02687"/>
    </source>
</evidence>
<keyword evidence="9" id="KW-1185">Reference proteome</keyword>
<dbReference type="Proteomes" id="UP001524478">
    <property type="component" value="Unassembled WGS sequence"/>
</dbReference>
<protein>
    <submittedName>
        <fullName evidence="8">FtsX-like permease family protein</fullName>
    </submittedName>
</protein>
<name>A0ABT1SFM6_9FIRM</name>
<gene>
    <name evidence="8" type="ORF">NE686_18815</name>
</gene>
<evidence type="ECO:0000313" key="8">
    <source>
        <dbReference type="EMBL" id="MCQ4925162.1"/>
    </source>
</evidence>
<evidence type="ECO:0000256" key="3">
    <source>
        <dbReference type="ARBA" id="ARBA00022692"/>
    </source>
</evidence>
<evidence type="ECO:0000256" key="2">
    <source>
        <dbReference type="ARBA" id="ARBA00022475"/>
    </source>
</evidence>
<evidence type="ECO:0000256" key="6">
    <source>
        <dbReference type="SAM" id="Phobius"/>
    </source>
</evidence>
<feature type="domain" description="ABC3 transporter permease C-terminal" evidence="7">
    <location>
        <begin position="2"/>
        <end position="73"/>
    </location>
</feature>
<comment type="subcellular location">
    <subcellularLocation>
        <location evidence="1">Cell membrane</location>
        <topology evidence="1">Multi-pass membrane protein</topology>
    </subcellularLocation>
</comment>
<evidence type="ECO:0000256" key="1">
    <source>
        <dbReference type="ARBA" id="ARBA00004651"/>
    </source>
</evidence>
<proteinExistence type="predicted"/>
<evidence type="ECO:0000313" key="9">
    <source>
        <dbReference type="Proteomes" id="UP001524478"/>
    </source>
</evidence>
<evidence type="ECO:0000256" key="5">
    <source>
        <dbReference type="ARBA" id="ARBA00023136"/>
    </source>
</evidence>
<keyword evidence="5 6" id="KW-0472">Membrane</keyword>
<dbReference type="EMBL" id="JANGAC010000018">
    <property type="protein sequence ID" value="MCQ4925162.1"/>
    <property type="molecule type" value="Genomic_DNA"/>
</dbReference>
<sequence length="95" mass="10974">MIFAIFGLILYNVVYFSILSDRKDLGIMTSLGMDKKVLYEIVTYRIVFYFVLAIPLGILSGVIVNNLLFEKFVAHFLGTESKQLLVDDFKVYVFY</sequence>
<reference evidence="8 9" key="1">
    <citation type="submission" date="2022-06" db="EMBL/GenBank/DDBJ databases">
        <title>Isolation of gut microbiota from human fecal samples.</title>
        <authorList>
            <person name="Pamer E.G."/>
            <person name="Barat B."/>
            <person name="Waligurski E."/>
            <person name="Medina S."/>
            <person name="Paddock L."/>
            <person name="Mostad J."/>
        </authorList>
    </citation>
    <scope>NUCLEOTIDE SEQUENCE [LARGE SCALE GENOMIC DNA]</scope>
    <source>
        <strain evidence="8 9">DFI.7.95</strain>
    </source>
</reference>
<keyword evidence="4 6" id="KW-1133">Transmembrane helix</keyword>
<dbReference type="InterPro" id="IPR003838">
    <property type="entry name" value="ABC3_permease_C"/>
</dbReference>
<evidence type="ECO:0000256" key="4">
    <source>
        <dbReference type="ARBA" id="ARBA00022989"/>
    </source>
</evidence>
<feature type="transmembrane region" description="Helical" evidence="6">
    <location>
        <begin position="46"/>
        <end position="69"/>
    </location>
</feature>
<keyword evidence="3 6" id="KW-0812">Transmembrane</keyword>
<accession>A0ABT1SFM6</accession>
<dbReference type="Pfam" id="PF02687">
    <property type="entry name" value="FtsX"/>
    <property type="match status" value="1"/>
</dbReference>
<organism evidence="8 9">
    <name type="scientific">Tissierella carlieri</name>
    <dbReference type="NCBI Taxonomy" id="689904"/>
    <lineage>
        <taxon>Bacteria</taxon>
        <taxon>Bacillati</taxon>
        <taxon>Bacillota</taxon>
        <taxon>Tissierellia</taxon>
        <taxon>Tissierellales</taxon>
        <taxon>Tissierellaceae</taxon>
        <taxon>Tissierella</taxon>
    </lineage>
</organism>
<comment type="caution">
    <text evidence="8">The sequence shown here is derived from an EMBL/GenBank/DDBJ whole genome shotgun (WGS) entry which is preliminary data.</text>
</comment>
<keyword evidence="2" id="KW-1003">Cell membrane</keyword>